<reference evidence="1" key="2">
    <citation type="journal article" date="2023" name="Int. J. Mol. Sci.">
        <title>De Novo Assembly and Annotation of 11 Diverse Shrub Willow (Salix) Genomes Reveals Novel Gene Organization in Sex-Linked Regions.</title>
        <authorList>
            <person name="Hyden B."/>
            <person name="Feng K."/>
            <person name="Yates T.B."/>
            <person name="Jawdy S."/>
            <person name="Cereghino C."/>
            <person name="Smart L.B."/>
            <person name="Muchero W."/>
        </authorList>
    </citation>
    <scope>NUCLEOTIDE SEQUENCE [LARGE SCALE GENOMIC DNA]</scope>
    <source>
        <tissue evidence="1">Shoot tip</tissue>
    </source>
</reference>
<comment type="caution">
    <text evidence="1">The sequence shown here is derived from an EMBL/GenBank/DDBJ whole genome shotgun (WGS) entry which is preliminary data.</text>
</comment>
<keyword evidence="2" id="KW-1185">Reference proteome</keyword>
<proteinExistence type="predicted"/>
<dbReference type="Proteomes" id="UP001151529">
    <property type="component" value="Chromosome 13"/>
</dbReference>
<organism evidence="1 2">
    <name type="scientific">Salix viminalis</name>
    <name type="common">Common osier</name>
    <name type="synonym">Basket willow</name>
    <dbReference type="NCBI Taxonomy" id="40686"/>
    <lineage>
        <taxon>Eukaryota</taxon>
        <taxon>Viridiplantae</taxon>
        <taxon>Streptophyta</taxon>
        <taxon>Embryophyta</taxon>
        <taxon>Tracheophyta</taxon>
        <taxon>Spermatophyta</taxon>
        <taxon>Magnoliopsida</taxon>
        <taxon>eudicotyledons</taxon>
        <taxon>Gunneridae</taxon>
        <taxon>Pentapetalae</taxon>
        <taxon>rosids</taxon>
        <taxon>fabids</taxon>
        <taxon>Malpighiales</taxon>
        <taxon>Salicaceae</taxon>
        <taxon>Saliceae</taxon>
        <taxon>Salix</taxon>
    </lineage>
</organism>
<accession>A0A9Q0PUR3</accession>
<evidence type="ECO:0000313" key="2">
    <source>
        <dbReference type="Proteomes" id="UP001151529"/>
    </source>
</evidence>
<dbReference type="AlphaFoldDB" id="A0A9Q0PUR3"/>
<protein>
    <submittedName>
        <fullName evidence="1">Uncharacterized protein</fullName>
    </submittedName>
</protein>
<name>A0A9Q0PUR3_SALVM</name>
<reference evidence="1" key="1">
    <citation type="submission" date="2022-11" db="EMBL/GenBank/DDBJ databases">
        <authorList>
            <person name="Hyden B.L."/>
            <person name="Feng K."/>
            <person name="Yates T."/>
            <person name="Jawdy S."/>
            <person name="Smart L.B."/>
            <person name="Muchero W."/>
        </authorList>
    </citation>
    <scope>NUCLEOTIDE SEQUENCE</scope>
    <source>
        <tissue evidence="1">Shoot tip</tissue>
    </source>
</reference>
<sequence>MEFGNESISLRVDKGVGLHRIKGMTFIIVVERQSFSCTHSIVVVGSIVTCSSRLSDLEHAAERESRTLPLLASTHVSRRTMFCCGDHEKGIKTRSKYTQNPTKTQLTLLVWLRLEPDIHSTLHIMTS</sequence>
<evidence type="ECO:0000313" key="1">
    <source>
        <dbReference type="EMBL" id="KAJ6694424.1"/>
    </source>
</evidence>
<dbReference type="EMBL" id="JAPFFL010000011">
    <property type="protein sequence ID" value="KAJ6694424.1"/>
    <property type="molecule type" value="Genomic_DNA"/>
</dbReference>
<gene>
    <name evidence="1" type="ORF">OIU85_005137</name>
</gene>